<dbReference type="SUPFAM" id="SSF56935">
    <property type="entry name" value="Porins"/>
    <property type="match status" value="1"/>
</dbReference>
<dbReference type="Gene3D" id="2.40.170.20">
    <property type="entry name" value="TonB-dependent receptor, beta-barrel domain"/>
    <property type="match status" value="1"/>
</dbReference>
<evidence type="ECO:0000256" key="7">
    <source>
        <dbReference type="ARBA" id="ARBA00023065"/>
    </source>
</evidence>
<dbReference type="OrthoDB" id="9775095at2"/>
<dbReference type="AlphaFoldDB" id="A0A1M5R2F7"/>
<dbReference type="InterPro" id="IPR012910">
    <property type="entry name" value="Plug_dom"/>
</dbReference>
<dbReference type="CDD" id="cd01347">
    <property type="entry name" value="ligand_gated_channel"/>
    <property type="match status" value="1"/>
</dbReference>
<dbReference type="SUPFAM" id="SSF49464">
    <property type="entry name" value="Carboxypeptidase regulatory domain-like"/>
    <property type="match status" value="1"/>
</dbReference>
<keyword evidence="2 11" id="KW-0813">Transport</keyword>
<evidence type="ECO:0000256" key="2">
    <source>
        <dbReference type="ARBA" id="ARBA00022448"/>
    </source>
</evidence>
<keyword evidence="9 11" id="KW-0472">Membrane</keyword>
<dbReference type="InterPro" id="IPR008969">
    <property type="entry name" value="CarboxyPept-like_regulatory"/>
</dbReference>
<evidence type="ECO:0000256" key="4">
    <source>
        <dbReference type="ARBA" id="ARBA00022496"/>
    </source>
</evidence>
<evidence type="ECO:0000256" key="10">
    <source>
        <dbReference type="ARBA" id="ARBA00023237"/>
    </source>
</evidence>
<dbReference type="GO" id="GO:0006826">
    <property type="term" value="P:iron ion transport"/>
    <property type="evidence" value="ECO:0007669"/>
    <property type="project" value="UniProtKB-KW"/>
</dbReference>
<dbReference type="RefSeq" id="WP_073135796.1">
    <property type="nucleotide sequence ID" value="NZ_FQWQ01000002.1"/>
</dbReference>
<dbReference type="Pfam" id="PF00593">
    <property type="entry name" value="TonB_dep_Rec_b-barrel"/>
    <property type="match status" value="1"/>
</dbReference>
<dbReference type="Pfam" id="PF07715">
    <property type="entry name" value="Plug"/>
    <property type="match status" value="1"/>
</dbReference>
<protein>
    <submittedName>
        <fullName evidence="16">Iron complex outermembrane recepter protein</fullName>
    </submittedName>
</protein>
<name>A0A1M5R2F7_9BACT</name>
<dbReference type="EMBL" id="FQWQ01000002">
    <property type="protein sequence ID" value="SHH20348.1"/>
    <property type="molecule type" value="Genomic_DNA"/>
</dbReference>
<accession>A0A1M5R2F7</accession>
<dbReference type="InterPro" id="IPR000531">
    <property type="entry name" value="Beta-barrel_TonB"/>
</dbReference>
<evidence type="ECO:0000256" key="9">
    <source>
        <dbReference type="ARBA" id="ARBA00023136"/>
    </source>
</evidence>
<keyword evidence="17" id="KW-1185">Reference proteome</keyword>
<evidence type="ECO:0000313" key="17">
    <source>
        <dbReference type="Proteomes" id="UP000184212"/>
    </source>
</evidence>
<dbReference type="PANTHER" id="PTHR32552">
    <property type="entry name" value="FERRICHROME IRON RECEPTOR-RELATED"/>
    <property type="match status" value="1"/>
</dbReference>
<dbReference type="Proteomes" id="UP000184212">
    <property type="component" value="Unassembled WGS sequence"/>
</dbReference>
<keyword evidence="3 11" id="KW-1134">Transmembrane beta strand</keyword>
<evidence type="ECO:0000313" key="16">
    <source>
        <dbReference type="EMBL" id="SHH20348.1"/>
    </source>
</evidence>
<dbReference type="InterPro" id="IPR036942">
    <property type="entry name" value="Beta-barrel_TonB_sf"/>
</dbReference>
<keyword evidence="13" id="KW-0732">Signal</keyword>
<keyword evidence="10 11" id="KW-0998">Cell outer membrane</keyword>
<evidence type="ECO:0000256" key="8">
    <source>
        <dbReference type="ARBA" id="ARBA00023077"/>
    </source>
</evidence>
<evidence type="ECO:0000256" key="5">
    <source>
        <dbReference type="ARBA" id="ARBA00022692"/>
    </source>
</evidence>
<evidence type="ECO:0000259" key="14">
    <source>
        <dbReference type="Pfam" id="PF00593"/>
    </source>
</evidence>
<comment type="similarity">
    <text evidence="11 12">Belongs to the TonB-dependent receptor family.</text>
</comment>
<dbReference type="Pfam" id="PF13715">
    <property type="entry name" value="CarbopepD_reg_2"/>
    <property type="match status" value="1"/>
</dbReference>
<evidence type="ECO:0000256" key="6">
    <source>
        <dbReference type="ARBA" id="ARBA00023004"/>
    </source>
</evidence>
<dbReference type="PROSITE" id="PS52016">
    <property type="entry name" value="TONB_DEPENDENT_REC_3"/>
    <property type="match status" value="1"/>
</dbReference>
<feature type="domain" description="TonB-dependent receptor plug" evidence="15">
    <location>
        <begin position="119"/>
        <end position="222"/>
    </location>
</feature>
<reference evidence="16 17" key="1">
    <citation type="submission" date="2016-11" db="EMBL/GenBank/DDBJ databases">
        <authorList>
            <person name="Jaros S."/>
            <person name="Januszkiewicz K."/>
            <person name="Wedrychowicz H."/>
        </authorList>
    </citation>
    <scope>NUCLEOTIDE SEQUENCE [LARGE SCALE GENOMIC DNA]</scope>
    <source>
        <strain evidence="16 17">DSM 24574</strain>
    </source>
</reference>
<dbReference type="PANTHER" id="PTHR32552:SF81">
    <property type="entry name" value="TONB-DEPENDENT OUTER MEMBRANE RECEPTOR"/>
    <property type="match status" value="1"/>
</dbReference>
<feature type="chain" id="PRO_5013133064" evidence="13">
    <location>
        <begin position="20"/>
        <end position="784"/>
    </location>
</feature>
<keyword evidence="4" id="KW-0410">Iron transport</keyword>
<feature type="domain" description="TonB-dependent receptor-like beta-barrel" evidence="14">
    <location>
        <begin position="241"/>
        <end position="753"/>
    </location>
</feature>
<dbReference type="GO" id="GO:0009279">
    <property type="term" value="C:cell outer membrane"/>
    <property type="evidence" value="ECO:0007669"/>
    <property type="project" value="UniProtKB-SubCell"/>
</dbReference>
<keyword evidence="5 11" id="KW-0812">Transmembrane</keyword>
<dbReference type="Gene3D" id="2.60.40.1120">
    <property type="entry name" value="Carboxypeptidase-like, regulatory domain"/>
    <property type="match status" value="1"/>
</dbReference>
<proteinExistence type="inferred from homology"/>
<evidence type="ECO:0000256" key="11">
    <source>
        <dbReference type="PROSITE-ProRule" id="PRU01360"/>
    </source>
</evidence>
<evidence type="ECO:0000256" key="1">
    <source>
        <dbReference type="ARBA" id="ARBA00004571"/>
    </source>
</evidence>
<dbReference type="InterPro" id="IPR039426">
    <property type="entry name" value="TonB-dep_rcpt-like"/>
</dbReference>
<organism evidence="16 17">
    <name type="scientific">Chryseolinea serpens</name>
    <dbReference type="NCBI Taxonomy" id="947013"/>
    <lineage>
        <taxon>Bacteria</taxon>
        <taxon>Pseudomonadati</taxon>
        <taxon>Bacteroidota</taxon>
        <taxon>Cytophagia</taxon>
        <taxon>Cytophagales</taxon>
        <taxon>Fulvivirgaceae</taxon>
        <taxon>Chryseolinea</taxon>
    </lineage>
</organism>
<keyword evidence="7" id="KW-0406">Ion transport</keyword>
<evidence type="ECO:0000256" key="13">
    <source>
        <dbReference type="SAM" id="SignalP"/>
    </source>
</evidence>
<gene>
    <name evidence="16" type="ORF">SAMN04488109_3149</name>
</gene>
<evidence type="ECO:0000259" key="15">
    <source>
        <dbReference type="Pfam" id="PF07715"/>
    </source>
</evidence>
<evidence type="ECO:0000256" key="3">
    <source>
        <dbReference type="ARBA" id="ARBA00022452"/>
    </source>
</evidence>
<feature type="signal peptide" evidence="13">
    <location>
        <begin position="1"/>
        <end position="19"/>
    </location>
</feature>
<evidence type="ECO:0000256" key="12">
    <source>
        <dbReference type="RuleBase" id="RU003357"/>
    </source>
</evidence>
<sequence length="784" mass="86123">MTRIIFLLIPLMTCVAAWGQTTALSGKVTGANDQPIPGVTVYVLNTNVGASTDADGAFALGNLPAGTYKIQVSAIGYATQERTITVGEGSNESLAIALQESATELDAVVVTADKKEENLQKVPFTVNAISSRQVEQYRLWNSKDITAIVPNLYSANPGDGRNVTSIRGITSTSYDPAVATYIDGVNQFGLDTYIAQLFDVERIEVLSGPQSTLYGRNAMGGVINIITKKPTNVTSGFGEINIGNYGQQRYAVGFRTPLVKNKLYLGATGVYDRMNGFYQNDFYQNDFDKKHSLTGNYYLRYNASRAWALTLNVKHNANRNNGTFPLASSKDEAFANPFRVNQNAVTQLVDNIFNSSLVASYAGRGMNFTSQTSYQTNYRYYKDPIDGDFSPIDGVTIINNYGSKWNNVKVWTQEFKFSSPATASNFKWTAGTYMFHQESPVKQATRFGADAGLMGVPDTNFSTINTSTGTGSGIAFYGQGTYTFLDKFDVTLGIRYDYEHKKQSVKGEYQHDPDPDPIFVTQPDTTATANFHAVSPKASVAYHASEFNTLYATYSRGYRAGGLTQLGADPSQPPLYSYKPEYSDNVEVGTKNVFFDNRLQVNLSLFYIHVTDAQVPTLVLPEAITITKNAGTLTSKGIDLHVATMPVKGLQIEYNLGISQAKYTNLKVASNGNEVDWTGHKQIFTPAYTSMAAVQYGLAVGEVKLLVRGEWMALGKQYFDLGNTVSQSSYSVLNARAGASYHSFDLMFWGRNLGDQKYIAYAYDFGATHLGDPRNYGVTLRKTF</sequence>
<comment type="subcellular location">
    <subcellularLocation>
        <location evidence="1 11">Cell outer membrane</location>
        <topology evidence="1 11">Multi-pass membrane protein</topology>
    </subcellularLocation>
</comment>
<dbReference type="STRING" id="947013.SAMN04488109_3149"/>
<keyword evidence="6" id="KW-0408">Iron</keyword>
<keyword evidence="8 12" id="KW-0798">TonB box</keyword>